<evidence type="ECO:0000256" key="1">
    <source>
        <dbReference type="SAM" id="MobiDB-lite"/>
    </source>
</evidence>
<name>A0ABS6RU10_9BACT</name>
<gene>
    <name evidence="2" type="ORF">HWQ67_00810</name>
</gene>
<proteinExistence type="predicted"/>
<organism evidence="2 3">
    <name type="scientific">Candidatus Magnetobacterium casense</name>
    <dbReference type="NCBI Taxonomy" id="1455061"/>
    <lineage>
        <taxon>Bacteria</taxon>
        <taxon>Pseudomonadati</taxon>
        <taxon>Nitrospirota</taxon>
        <taxon>Thermodesulfovibrionia</taxon>
        <taxon>Thermodesulfovibrionales</taxon>
        <taxon>Candidatus Magnetobacteriaceae</taxon>
        <taxon>Candidatus Magnetobacterium</taxon>
    </lineage>
</organism>
<feature type="compositionally biased region" description="Low complexity" evidence="1">
    <location>
        <begin position="254"/>
        <end position="265"/>
    </location>
</feature>
<sequence length="751" mass="83507">MLNIPRVNKEQAKAKSYAVSAVMKNPKLGQMMNTAFHAKVGSTKRTVAKSVLKSLWRTNRNRALRDGRGGDGQGGFWDWLGAGVSTSSPSYSTPMSVPLMQANAMTQQVQGVPSTVNMLPAAPAASNPFNNTTFGFPASQTGTPMPTFGPYNTNTANTTPSVLYPTAPTGTPAPTTAQPTAPTQAAAQAGFATPVGANMVGNIPFRAGLTDSQMQSIINLINNKPQSQWNDTDWTNYSYATGESRESATKYPWQPQQQQQQQAPAEPELGYYDRWFQGLSPEEQNQWRYLYQAVKSGIGAPAFAFQVMSDANILKQMFPNVPEDALPKGALLAQQLYDLQASKYQENNLDQQMSNINDLKRRGMTVQTDLQNYVRGRDEYVRKLDEMITKAKDSMFGMDMANPYVKDSMNKYMNYLYTIKGRQEQRYVDYINMSINEHNADLQNALNVYNTSYTKYQAELQFESAITQERYQYFNEMIQGMYTNLQAMEQAEAKKTDGTIEEMTAYYKMLEAAANAQIAQQKATGTPTTAEPMSTTELNYYKGLMSSMTPNDAGLYSIPNLADLIDQASAAGFKNTTEIVSQYSNSLNALTQQSSQLGQPLKMWYTLEDVLNNLKDSQEQAGQDTSSAKQLATSIINGLAGSMNDYLLGSEYKIADVRTVLQDLTGSGWLSGDNYKAQEQKGEFIEKNQDKLNTELLSFLYDEYMINKSAGFGRTQIFNLDQNDMELSADILNDYEDFLNGRKTAMGLGNY</sequence>
<evidence type="ECO:0000313" key="2">
    <source>
        <dbReference type="EMBL" id="MBV6340114.1"/>
    </source>
</evidence>
<evidence type="ECO:0000313" key="3">
    <source>
        <dbReference type="Proteomes" id="UP001196980"/>
    </source>
</evidence>
<dbReference type="EMBL" id="JABXWD010000007">
    <property type="protein sequence ID" value="MBV6340114.1"/>
    <property type="molecule type" value="Genomic_DNA"/>
</dbReference>
<accession>A0ABS6RU10</accession>
<protein>
    <submittedName>
        <fullName evidence="2">Uncharacterized protein</fullName>
    </submittedName>
</protein>
<dbReference type="Proteomes" id="UP001196980">
    <property type="component" value="Unassembled WGS sequence"/>
</dbReference>
<feature type="region of interest" description="Disordered" evidence="1">
    <location>
        <begin position="246"/>
        <end position="265"/>
    </location>
</feature>
<comment type="caution">
    <text evidence="2">The sequence shown here is derived from an EMBL/GenBank/DDBJ whole genome shotgun (WGS) entry which is preliminary data.</text>
</comment>
<keyword evidence="3" id="KW-1185">Reference proteome</keyword>
<dbReference type="RefSeq" id="WP_218250735.1">
    <property type="nucleotide sequence ID" value="NZ_JABXWD010000007.1"/>
</dbReference>
<reference evidence="2 3" key="1">
    <citation type="journal article" date="2020" name="J Geophys Res Biogeosci">
        <title>Magnetotaxis as an Adaptation to Enable Bacterial Shuttling of Microbial Sulfur and Sulfur Cycling Across Aquatic Oxic#Anoxic Interfaces.</title>
        <authorList>
            <person name="Li J."/>
            <person name="Liu P."/>
            <person name="Wang J."/>
            <person name="Roberts A.P."/>
            <person name="Pan Y."/>
        </authorList>
    </citation>
    <scope>NUCLEOTIDE SEQUENCE [LARGE SCALE GENOMIC DNA]</scope>
    <source>
        <strain evidence="2 3">MYR-1_YQ</strain>
    </source>
</reference>